<keyword evidence="2" id="KW-1185">Reference proteome</keyword>
<proteinExistence type="predicted"/>
<organism evidence="1 2">
    <name type="scientific">Salix dunnii</name>
    <dbReference type="NCBI Taxonomy" id="1413687"/>
    <lineage>
        <taxon>Eukaryota</taxon>
        <taxon>Viridiplantae</taxon>
        <taxon>Streptophyta</taxon>
        <taxon>Embryophyta</taxon>
        <taxon>Tracheophyta</taxon>
        <taxon>Spermatophyta</taxon>
        <taxon>Magnoliopsida</taxon>
        <taxon>eudicotyledons</taxon>
        <taxon>Gunneridae</taxon>
        <taxon>Pentapetalae</taxon>
        <taxon>rosids</taxon>
        <taxon>fabids</taxon>
        <taxon>Malpighiales</taxon>
        <taxon>Salicaceae</taxon>
        <taxon>Saliceae</taxon>
        <taxon>Salix</taxon>
    </lineage>
</organism>
<dbReference type="EMBL" id="JADGMS010000003">
    <property type="protein sequence ID" value="KAF9685244.1"/>
    <property type="molecule type" value="Genomic_DNA"/>
</dbReference>
<dbReference type="AlphaFoldDB" id="A0A835KGZ4"/>
<gene>
    <name evidence="1" type="ORF">SADUNF_Sadunf03G0034600</name>
</gene>
<name>A0A835KGZ4_9ROSI</name>
<protein>
    <submittedName>
        <fullName evidence="1">Uncharacterized protein</fullName>
    </submittedName>
</protein>
<accession>A0A835KGZ4</accession>
<sequence length="76" mass="8444">MCYGCSTLHIKASNGLAWLRLSFTGNPGAICVMSYDSTSRASKRVAYRHWLDVLAINLQWLINPQLPNIPMSGYLG</sequence>
<evidence type="ECO:0000313" key="2">
    <source>
        <dbReference type="Proteomes" id="UP000657918"/>
    </source>
</evidence>
<dbReference type="Proteomes" id="UP000657918">
    <property type="component" value="Unassembled WGS sequence"/>
</dbReference>
<reference evidence="1 2" key="1">
    <citation type="submission" date="2020-10" db="EMBL/GenBank/DDBJ databases">
        <title>Plant Genome Project.</title>
        <authorList>
            <person name="Zhang R.-G."/>
        </authorList>
    </citation>
    <scope>NUCLEOTIDE SEQUENCE [LARGE SCALE GENOMIC DNA]</scope>
    <source>
        <strain evidence="1">FAFU-HL-1</strain>
        <tissue evidence="1">Leaf</tissue>
    </source>
</reference>
<comment type="caution">
    <text evidence="1">The sequence shown here is derived from an EMBL/GenBank/DDBJ whole genome shotgun (WGS) entry which is preliminary data.</text>
</comment>
<evidence type="ECO:0000313" key="1">
    <source>
        <dbReference type="EMBL" id="KAF9685244.1"/>
    </source>
</evidence>